<feature type="region of interest" description="Disordered" evidence="1">
    <location>
        <begin position="26"/>
        <end position="67"/>
    </location>
</feature>
<keyword evidence="2" id="KW-0732">Signal</keyword>
<organism evidence="3 4">
    <name type="scientific">Smittium simulii</name>
    <dbReference type="NCBI Taxonomy" id="133385"/>
    <lineage>
        <taxon>Eukaryota</taxon>
        <taxon>Fungi</taxon>
        <taxon>Fungi incertae sedis</taxon>
        <taxon>Zoopagomycota</taxon>
        <taxon>Kickxellomycotina</taxon>
        <taxon>Harpellomycetes</taxon>
        <taxon>Harpellales</taxon>
        <taxon>Legeriomycetaceae</taxon>
        <taxon>Smittium</taxon>
    </lineage>
</organism>
<evidence type="ECO:0000313" key="4">
    <source>
        <dbReference type="Proteomes" id="UP000245383"/>
    </source>
</evidence>
<dbReference type="AlphaFoldDB" id="A0A2T9YC24"/>
<evidence type="ECO:0008006" key="5">
    <source>
        <dbReference type="Google" id="ProtNLM"/>
    </source>
</evidence>
<protein>
    <recommendedName>
        <fullName evidence="5">Chitin-binding type-2 domain-containing protein</fullName>
    </recommendedName>
</protein>
<feature type="chain" id="PRO_5015600667" description="Chitin-binding type-2 domain-containing protein" evidence="2">
    <location>
        <begin position="26"/>
        <end position="124"/>
    </location>
</feature>
<comment type="caution">
    <text evidence="3">The sequence shown here is derived from an EMBL/GenBank/DDBJ whole genome shotgun (WGS) entry which is preliminary data.</text>
</comment>
<gene>
    <name evidence="3" type="ORF">BB561_005129</name>
</gene>
<sequence length="124" mass="14585">MLSTKQVLGFLVIVQALLQVSVLESQGAEDNNSSSAIVQTVDPGRSLRPTDDSRRGRRPSNDSERRRWPGRDFWRRRCSRRDSFCDIDSWRGYYECSRNRYIYKVCDRGSYCTSSRFGIRCRRF</sequence>
<name>A0A2T9YC24_9FUNG</name>
<evidence type="ECO:0000313" key="3">
    <source>
        <dbReference type="EMBL" id="PVU89886.1"/>
    </source>
</evidence>
<dbReference type="EMBL" id="MBFR01000291">
    <property type="protein sequence ID" value="PVU89886.1"/>
    <property type="molecule type" value="Genomic_DNA"/>
</dbReference>
<feature type="signal peptide" evidence="2">
    <location>
        <begin position="1"/>
        <end position="25"/>
    </location>
</feature>
<proteinExistence type="predicted"/>
<reference evidence="3 4" key="1">
    <citation type="journal article" date="2018" name="MBio">
        <title>Comparative Genomics Reveals the Core Gene Toolbox for the Fungus-Insect Symbiosis.</title>
        <authorList>
            <person name="Wang Y."/>
            <person name="Stata M."/>
            <person name="Wang W."/>
            <person name="Stajich J.E."/>
            <person name="White M.M."/>
            <person name="Moncalvo J.M."/>
        </authorList>
    </citation>
    <scope>NUCLEOTIDE SEQUENCE [LARGE SCALE GENOMIC DNA]</scope>
    <source>
        <strain evidence="3 4">SWE-8-4</strain>
    </source>
</reference>
<evidence type="ECO:0000256" key="2">
    <source>
        <dbReference type="SAM" id="SignalP"/>
    </source>
</evidence>
<feature type="compositionally biased region" description="Polar residues" evidence="1">
    <location>
        <begin position="26"/>
        <end position="38"/>
    </location>
</feature>
<dbReference type="Proteomes" id="UP000245383">
    <property type="component" value="Unassembled WGS sequence"/>
</dbReference>
<accession>A0A2T9YC24</accession>
<keyword evidence="4" id="KW-1185">Reference proteome</keyword>
<feature type="compositionally biased region" description="Basic and acidic residues" evidence="1">
    <location>
        <begin position="48"/>
        <end position="67"/>
    </location>
</feature>
<evidence type="ECO:0000256" key="1">
    <source>
        <dbReference type="SAM" id="MobiDB-lite"/>
    </source>
</evidence>